<dbReference type="RefSeq" id="WP_013330223.1">
    <property type="nucleotide sequence ID" value="NC_014507.1"/>
</dbReference>
<dbReference type="InterPro" id="IPR007374">
    <property type="entry name" value="ASCH_domain"/>
</dbReference>
<dbReference type="EMBL" id="CP002117">
    <property type="protein sequence ID" value="ADN37046.1"/>
    <property type="molecule type" value="Genomic_DNA"/>
</dbReference>
<dbReference type="InterPro" id="IPR015947">
    <property type="entry name" value="PUA-like_sf"/>
</dbReference>
<dbReference type="AlphaFoldDB" id="E1RD63"/>
<dbReference type="KEGG" id="mpi:Mpet_2299"/>
<feature type="domain" description="ASCH" evidence="1">
    <location>
        <begin position="13"/>
        <end position="88"/>
    </location>
</feature>
<dbReference type="SUPFAM" id="SSF88697">
    <property type="entry name" value="PUA domain-like"/>
    <property type="match status" value="1"/>
</dbReference>
<evidence type="ECO:0000313" key="2">
    <source>
        <dbReference type="EMBL" id="ADN37046.1"/>
    </source>
</evidence>
<dbReference type="GeneID" id="9744785"/>
<dbReference type="STRING" id="679926.Mpet_2299"/>
<dbReference type="HOGENOM" id="CLU_135561_1_0_2"/>
<dbReference type="eggNOG" id="arCOG01734">
    <property type="taxonomic scope" value="Archaea"/>
</dbReference>
<evidence type="ECO:0000259" key="1">
    <source>
        <dbReference type="Pfam" id="PF04266"/>
    </source>
</evidence>
<dbReference type="Proteomes" id="UP000006565">
    <property type="component" value="Chromosome"/>
</dbReference>
<dbReference type="Gene3D" id="2.30.130.30">
    <property type="entry name" value="Hypothetical protein"/>
    <property type="match status" value="1"/>
</dbReference>
<dbReference type="Pfam" id="PF04266">
    <property type="entry name" value="ASCH"/>
    <property type="match status" value="1"/>
</dbReference>
<evidence type="ECO:0000313" key="3">
    <source>
        <dbReference type="Proteomes" id="UP000006565"/>
    </source>
</evidence>
<proteinExistence type="predicted"/>
<reference evidence="2 3" key="1">
    <citation type="journal article" date="2010" name="Stand. Genomic Sci.">
        <title>Complete genome sequence of Methanoplanus petrolearius type strain (SEBR 4847).</title>
        <authorList>
            <person name="Brambilla E."/>
            <person name="Djao O.D."/>
            <person name="Daligault H."/>
            <person name="Lapidus A."/>
            <person name="Lucas S."/>
            <person name="Hammon N."/>
            <person name="Nolan M."/>
            <person name="Tice H."/>
            <person name="Cheng J.F."/>
            <person name="Han C."/>
            <person name="Tapia R."/>
            <person name="Goodwin L."/>
            <person name="Pitluck S."/>
            <person name="Liolios K."/>
            <person name="Ivanova N."/>
            <person name="Mavromatis K."/>
            <person name="Mikhailova N."/>
            <person name="Pati A."/>
            <person name="Chen A."/>
            <person name="Palaniappan K."/>
            <person name="Land M."/>
            <person name="Hauser L."/>
            <person name="Chang Y.J."/>
            <person name="Jeffries C.D."/>
            <person name="Rohde M."/>
            <person name="Spring S."/>
            <person name="Sikorski J."/>
            <person name="Goker M."/>
            <person name="Woyke T."/>
            <person name="Bristow J."/>
            <person name="Eisen J.A."/>
            <person name="Markowitz V."/>
            <person name="Hugenholtz P."/>
            <person name="Kyrpides N.C."/>
            <person name="Klenk H.P."/>
        </authorList>
    </citation>
    <scope>NUCLEOTIDE SEQUENCE [LARGE SCALE GENOMIC DNA]</scope>
    <source>
        <strain evidence="3">DSM 11571 / OCM 486 / SEBR 4847</strain>
    </source>
</reference>
<protein>
    <recommendedName>
        <fullName evidence="1">ASCH domain-containing protein</fullName>
    </recommendedName>
</protein>
<organism evidence="2 3">
    <name type="scientific">Methanolacinia petrolearia (strain DSM 11571 / OCM 486 / SEBR 4847)</name>
    <name type="common">Methanoplanus petrolearius</name>
    <dbReference type="NCBI Taxonomy" id="679926"/>
    <lineage>
        <taxon>Archaea</taxon>
        <taxon>Methanobacteriati</taxon>
        <taxon>Methanobacteriota</taxon>
        <taxon>Stenosarchaea group</taxon>
        <taxon>Methanomicrobia</taxon>
        <taxon>Methanomicrobiales</taxon>
        <taxon>Methanomicrobiaceae</taxon>
        <taxon>Methanolacinia</taxon>
    </lineage>
</organism>
<keyword evidence="3" id="KW-1185">Reference proteome</keyword>
<accession>E1RD63</accession>
<sequence>MKKKASEKAAALMAIRPEYVEKIAEGTKTFELRRKIGQEFVERKIPTIAVYSSAPTQRIVGLIEVLKVHHMSLKDLWRLVEGSAGISYIQYQEYFKGVSSGYAIEILRYIPTFYSTLSELGITRPPQNYQFINETQLDQILSKGLM</sequence>
<name>E1RD63_METP4</name>
<gene>
    <name evidence="2" type="ordered locus">Mpet_2299</name>
</gene>